<keyword evidence="25" id="KW-1185">Reference proteome</keyword>
<comment type="cofactor">
    <cofactor evidence="1">
        <name>Mn(2+)</name>
        <dbReference type="ChEBI" id="CHEBI:29035"/>
    </cofactor>
</comment>
<reference evidence="24" key="1">
    <citation type="submission" date="2025-08" db="UniProtKB">
        <authorList>
            <consortium name="Ensembl"/>
        </authorList>
    </citation>
    <scope>IDENTIFICATION</scope>
</reference>
<dbReference type="SUPFAM" id="SSF50494">
    <property type="entry name" value="Trypsin-like serine proteases"/>
    <property type="match status" value="1"/>
</dbReference>
<dbReference type="GO" id="GO:0045087">
    <property type="term" value="P:innate immune response"/>
    <property type="evidence" value="ECO:0007669"/>
    <property type="project" value="UniProtKB-KW"/>
</dbReference>
<feature type="region of interest" description="Disordered" evidence="19">
    <location>
        <begin position="162"/>
        <end position="183"/>
    </location>
</feature>
<evidence type="ECO:0000256" key="3">
    <source>
        <dbReference type="ARBA" id="ARBA00004241"/>
    </source>
</evidence>
<dbReference type="InterPro" id="IPR011360">
    <property type="entry name" value="Compl_C2_B"/>
</dbReference>
<evidence type="ECO:0000256" key="20">
    <source>
        <dbReference type="SAM" id="SignalP"/>
    </source>
</evidence>
<dbReference type="InterPro" id="IPR036465">
    <property type="entry name" value="vWFA_dom_sf"/>
</dbReference>
<feature type="domain" description="Sushi" evidence="23">
    <location>
        <begin position="104"/>
        <end position="163"/>
    </location>
</feature>
<dbReference type="SUPFAM" id="SSF53300">
    <property type="entry name" value="vWA-like"/>
    <property type="match status" value="1"/>
</dbReference>
<evidence type="ECO:0000256" key="14">
    <source>
        <dbReference type="ARBA" id="ARBA00023157"/>
    </source>
</evidence>
<comment type="subcellular location">
    <subcellularLocation>
        <location evidence="3">Cell surface</location>
    </subcellularLocation>
    <subcellularLocation>
        <location evidence="4">Secreted</location>
    </subcellularLocation>
</comment>
<evidence type="ECO:0000256" key="6">
    <source>
        <dbReference type="ARBA" id="ARBA00022588"/>
    </source>
</evidence>
<comment type="caution">
    <text evidence="18">Lacks conserved residue(s) required for the propagation of feature annotation.</text>
</comment>
<proteinExistence type="predicted"/>
<evidence type="ECO:0000256" key="10">
    <source>
        <dbReference type="ARBA" id="ARBA00022737"/>
    </source>
</evidence>
<dbReference type="PIRSF" id="PIRSF001154">
    <property type="entry name" value="Compl_C2_B"/>
    <property type="match status" value="1"/>
</dbReference>
<keyword evidence="9 20" id="KW-0732">Signal</keyword>
<dbReference type="GO" id="GO:0009617">
    <property type="term" value="P:response to bacterium"/>
    <property type="evidence" value="ECO:0007669"/>
    <property type="project" value="TreeGrafter"/>
</dbReference>
<evidence type="ECO:0000256" key="15">
    <source>
        <dbReference type="ARBA" id="ARBA00023180"/>
    </source>
</evidence>
<dbReference type="InterPro" id="IPR035976">
    <property type="entry name" value="Sushi/SCR/CCP_sf"/>
</dbReference>
<evidence type="ECO:0000313" key="24">
    <source>
        <dbReference type="Ensembl" id="ENSLBEP00000015470.1"/>
    </source>
</evidence>
<evidence type="ECO:0000256" key="5">
    <source>
        <dbReference type="ARBA" id="ARBA00022525"/>
    </source>
</evidence>
<dbReference type="Pfam" id="PF00089">
    <property type="entry name" value="Trypsin"/>
    <property type="match status" value="1"/>
</dbReference>
<keyword evidence="10" id="KW-0677">Repeat</keyword>
<evidence type="ECO:0000256" key="19">
    <source>
        <dbReference type="SAM" id="MobiDB-lite"/>
    </source>
</evidence>
<evidence type="ECO:0000256" key="8">
    <source>
        <dbReference type="ARBA" id="ARBA00022670"/>
    </source>
</evidence>
<dbReference type="InterPro" id="IPR009003">
    <property type="entry name" value="Peptidase_S1_PA"/>
</dbReference>
<dbReference type="SMART" id="SM00032">
    <property type="entry name" value="CCP"/>
    <property type="match status" value="3"/>
</dbReference>
<dbReference type="PRINTS" id="PR00722">
    <property type="entry name" value="CHYMOTRYPSIN"/>
</dbReference>
<dbReference type="GO" id="GO:0006508">
    <property type="term" value="P:proteolysis"/>
    <property type="evidence" value="ECO:0007669"/>
    <property type="project" value="UniProtKB-KW"/>
</dbReference>
<dbReference type="GeneTree" id="ENSGT00940000165141"/>
<keyword evidence="12" id="KW-0720">Serine protease</keyword>
<keyword evidence="8" id="KW-0645">Protease</keyword>
<evidence type="ECO:0000259" key="22">
    <source>
        <dbReference type="PROSITE" id="PS50240"/>
    </source>
</evidence>
<dbReference type="PROSITE" id="PS50234">
    <property type="entry name" value="VWFA"/>
    <property type="match status" value="1"/>
</dbReference>
<dbReference type="Gene3D" id="3.40.50.410">
    <property type="entry name" value="von Willebrand factor, type A domain"/>
    <property type="match status" value="1"/>
</dbReference>
<dbReference type="PROSITE" id="PS50240">
    <property type="entry name" value="TRYPSIN_DOM"/>
    <property type="match status" value="1"/>
</dbReference>
<dbReference type="SUPFAM" id="SSF57535">
    <property type="entry name" value="Complement control module/SCR domain"/>
    <property type="match status" value="3"/>
</dbReference>
<dbReference type="STRING" id="56723.ENSLBEP00000015470"/>
<dbReference type="Pfam" id="PF00084">
    <property type="entry name" value="Sushi"/>
    <property type="match status" value="3"/>
</dbReference>
<evidence type="ECO:0000256" key="9">
    <source>
        <dbReference type="ARBA" id="ARBA00022729"/>
    </source>
</evidence>
<dbReference type="InterPro" id="IPR043504">
    <property type="entry name" value="Peptidase_S1_PA_chymotrypsin"/>
</dbReference>
<dbReference type="GO" id="GO:0004252">
    <property type="term" value="F:serine-type endopeptidase activity"/>
    <property type="evidence" value="ECO:0007669"/>
    <property type="project" value="InterPro"/>
</dbReference>
<dbReference type="FunCoup" id="A0A3Q3M4K4">
    <property type="interactions" value="6"/>
</dbReference>
<dbReference type="Proteomes" id="UP000261660">
    <property type="component" value="Unplaced"/>
</dbReference>
<dbReference type="SMART" id="SM00020">
    <property type="entry name" value="Tryp_SPc"/>
    <property type="match status" value="1"/>
</dbReference>
<evidence type="ECO:0000256" key="12">
    <source>
        <dbReference type="ARBA" id="ARBA00022825"/>
    </source>
</evidence>
<dbReference type="InterPro" id="IPR001254">
    <property type="entry name" value="Trypsin_dom"/>
</dbReference>
<feature type="domain" description="VWFA" evidence="21">
    <location>
        <begin position="275"/>
        <end position="473"/>
    </location>
</feature>
<dbReference type="PANTHER" id="PTHR46393:SF8">
    <property type="entry name" value="COMPLEMENT C2"/>
    <property type="match status" value="1"/>
</dbReference>
<organism evidence="24 25">
    <name type="scientific">Labrus bergylta</name>
    <name type="common">ballan wrasse</name>
    <dbReference type="NCBI Taxonomy" id="56723"/>
    <lineage>
        <taxon>Eukaryota</taxon>
        <taxon>Metazoa</taxon>
        <taxon>Chordata</taxon>
        <taxon>Craniata</taxon>
        <taxon>Vertebrata</taxon>
        <taxon>Euteleostomi</taxon>
        <taxon>Actinopterygii</taxon>
        <taxon>Neopterygii</taxon>
        <taxon>Teleostei</taxon>
        <taxon>Neoteleostei</taxon>
        <taxon>Acanthomorphata</taxon>
        <taxon>Eupercaria</taxon>
        <taxon>Labriformes</taxon>
        <taxon>Labridae</taxon>
        <taxon>Labrus</taxon>
    </lineage>
</organism>
<comment type="cofactor">
    <cofactor evidence="2">
        <name>Mg(2+)</name>
        <dbReference type="ChEBI" id="CHEBI:18420"/>
    </cofactor>
</comment>
<evidence type="ECO:0000256" key="17">
    <source>
        <dbReference type="PIRSR" id="PIRSR001154-1"/>
    </source>
</evidence>
<evidence type="ECO:0000259" key="23">
    <source>
        <dbReference type="PROSITE" id="PS50923"/>
    </source>
</evidence>
<feature type="disulfide bond" evidence="18">
    <location>
        <begin position="134"/>
        <end position="161"/>
    </location>
</feature>
<keyword evidence="5" id="KW-0964">Secreted</keyword>
<dbReference type="GO" id="GO:0009986">
    <property type="term" value="C:cell surface"/>
    <property type="evidence" value="ECO:0007669"/>
    <property type="project" value="UniProtKB-SubCell"/>
</dbReference>
<dbReference type="PANTHER" id="PTHR46393">
    <property type="entry name" value="SUSHI DOMAIN-CONTAINING PROTEIN"/>
    <property type="match status" value="1"/>
</dbReference>
<dbReference type="Ensembl" id="ENSLBET00000016393.1">
    <property type="protein sequence ID" value="ENSLBEP00000015470.1"/>
    <property type="gene ID" value="ENSLBEG00000012005.1"/>
</dbReference>
<keyword evidence="7 18" id="KW-0768">Sushi</keyword>
<feature type="disulfide bond" evidence="18">
    <location>
        <begin position="196"/>
        <end position="223"/>
    </location>
</feature>
<dbReference type="AlphaFoldDB" id="A0A3Q3M4K4"/>
<feature type="domain" description="Sushi" evidence="23">
    <location>
        <begin position="168"/>
        <end position="225"/>
    </location>
</feature>
<evidence type="ECO:0000256" key="7">
    <source>
        <dbReference type="ARBA" id="ARBA00022659"/>
    </source>
</evidence>
<dbReference type="InterPro" id="IPR018114">
    <property type="entry name" value="TRYPSIN_HIS"/>
</dbReference>
<dbReference type="InterPro" id="IPR001314">
    <property type="entry name" value="Peptidase_S1A"/>
</dbReference>
<feature type="active site" description="Charge relay system" evidence="17">
    <location>
        <position position="697"/>
    </location>
</feature>
<evidence type="ECO:0000256" key="11">
    <source>
        <dbReference type="ARBA" id="ARBA00022801"/>
    </source>
</evidence>
<dbReference type="Pfam" id="PF00092">
    <property type="entry name" value="VWA"/>
    <property type="match status" value="1"/>
</dbReference>
<dbReference type="Gene3D" id="2.40.10.10">
    <property type="entry name" value="Trypsin-like serine proteases"/>
    <property type="match status" value="2"/>
</dbReference>
<dbReference type="SMART" id="SM00327">
    <property type="entry name" value="VWA"/>
    <property type="match status" value="1"/>
</dbReference>
<dbReference type="CDD" id="cd00033">
    <property type="entry name" value="CCP"/>
    <property type="match status" value="3"/>
</dbReference>
<evidence type="ECO:0000313" key="25">
    <source>
        <dbReference type="Proteomes" id="UP000261660"/>
    </source>
</evidence>
<sequence>MYVKPVLWILLLVSVQEVFLQESEYDYGTYEDLQPLNCSTTESIKGGHVTYSQGGMEGSVLSYHCGLGRYPSPVSYRTCSADGEWSSMRLPSGREVSRATCKDVLCPAQLQLDHGDFWPRDQWLHVGATQSFFCQEGFILSGSAQRNCTLTGEWTGTTPVCENDDSSDDCKDPGIPPGAQRSPGRFYTGQKVTYWCQAGMDLLGSAERVCLENREWSGSTPRCQAPNTFDSPSVVAAVMAGSLAGKMDVLSPDAKQESDSSFGRTFRVAEGSRMNVFILLDTSGSITKEDFEKSREATIALIRKLESYEVQLKFHVVSFASVAIDIVNITDSDISSSVGDVIWNLMDIYEKITISTNLHAALKRVSEMVAFLKQNSATNHFNETQNIIVIETDGFTNTGSKPQLELARLRSLLGYHNIAPDHTQETMLDVYVFGIGDRVKRDQLNSLASKKRGEEHVFVLKDYETLGAVFNSIISDKSVTMCGVAQEHISKKQKEDVKGIFTKPWHVSSTPCVGSIVSSNWVLTAAHCFARASTDSIRQQVFIQHSEGAVVPKKVIMHPKYNTRALRHRNVSEFYDYDVALVQVNMSIPLSWKARPICLPCTVPASRAMKRVNSTCQQHREELLPDKETAAFFIHKNSLRKGTYIQTGSQRPGCVEKAKQTLKEPTNVTLEEYVPDRFLCSGGSSGYHYTISCKGDSGGSLFLEKRKRYFQVGVVSWGTTDVCNNLNPALRHYRSDKPPPDARDFHIDLFKIMPWLKRHLKDEIQFLPDIE</sequence>
<dbReference type="PROSITE" id="PS00134">
    <property type="entry name" value="TRYPSIN_HIS"/>
    <property type="match status" value="1"/>
</dbReference>
<protein>
    <recommendedName>
        <fullName evidence="16">C3/C5 convertase</fullName>
    </recommendedName>
</protein>
<feature type="signal peptide" evidence="20">
    <location>
        <begin position="1"/>
        <end position="20"/>
    </location>
</feature>
<evidence type="ECO:0000256" key="18">
    <source>
        <dbReference type="PROSITE-ProRule" id="PRU00302"/>
    </source>
</evidence>
<feature type="active site" description="Charge relay system" evidence="17">
    <location>
        <position position="578"/>
    </location>
</feature>
<accession>A0A3Q3M4K4</accession>
<feature type="chain" id="PRO_5018664050" description="C3/C5 convertase" evidence="20">
    <location>
        <begin position="21"/>
        <end position="771"/>
    </location>
</feature>
<keyword evidence="13" id="KW-0391">Immunity</keyword>
<name>A0A3Q3M4K4_9LABR</name>
<dbReference type="GO" id="GO:0006956">
    <property type="term" value="P:complement activation"/>
    <property type="evidence" value="ECO:0007669"/>
    <property type="project" value="InterPro"/>
</dbReference>
<dbReference type="PROSITE" id="PS50923">
    <property type="entry name" value="SUSHI"/>
    <property type="match status" value="2"/>
</dbReference>
<reference evidence="24" key="2">
    <citation type="submission" date="2025-09" db="UniProtKB">
        <authorList>
            <consortium name="Ensembl"/>
        </authorList>
    </citation>
    <scope>IDENTIFICATION</scope>
</reference>
<dbReference type="CDD" id="cd00190">
    <property type="entry name" value="Tryp_SPc"/>
    <property type="match status" value="1"/>
</dbReference>
<evidence type="ECO:0000256" key="13">
    <source>
        <dbReference type="ARBA" id="ARBA00022859"/>
    </source>
</evidence>
<evidence type="ECO:0000256" key="1">
    <source>
        <dbReference type="ARBA" id="ARBA00001936"/>
    </source>
</evidence>
<keyword evidence="6" id="KW-0399">Innate immunity</keyword>
<evidence type="ECO:0000256" key="16">
    <source>
        <dbReference type="ARBA" id="ARBA00029636"/>
    </source>
</evidence>
<feature type="active site" description="Charge relay system" evidence="17">
    <location>
        <position position="527"/>
    </location>
</feature>
<dbReference type="InParanoid" id="A0A3Q3M4K4"/>
<evidence type="ECO:0000256" key="2">
    <source>
        <dbReference type="ARBA" id="ARBA00001946"/>
    </source>
</evidence>
<dbReference type="GO" id="GO:0070062">
    <property type="term" value="C:extracellular exosome"/>
    <property type="evidence" value="ECO:0007669"/>
    <property type="project" value="TreeGrafter"/>
</dbReference>
<keyword evidence="11" id="KW-0378">Hydrolase</keyword>
<evidence type="ECO:0000256" key="4">
    <source>
        <dbReference type="ARBA" id="ARBA00004613"/>
    </source>
</evidence>
<evidence type="ECO:0000259" key="21">
    <source>
        <dbReference type="PROSITE" id="PS50234"/>
    </source>
</evidence>
<dbReference type="InterPro" id="IPR002035">
    <property type="entry name" value="VWF_A"/>
</dbReference>
<keyword evidence="14 18" id="KW-1015">Disulfide bond</keyword>
<keyword evidence="15" id="KW-0325">Glycoprotein</keyword>
<dbReference type="InterPro" id="IPR000436">
    <property type="entry name" value="Sushi_SCR_CCP_dom"/>
</dbReference>
<feature type="domain" description="Peptidase S1" evidence="22">
    <location>
        <begin position="504"/>
        <end position="761"/>
    </location>
</feature>
<dbReference type="Gene3D" id="2.10.70.10">
    <property type="entry name" value="Complement Module, domain 1"/>
    <property type="match status" value="3"/>
</dbReference>